<accession>A0A8H3WG33</accession>
<evidence type="ECO:0000313" key="2">
    <source>
        <dbReference type="Proteomes" id="UP000434172"/>
    </source>
</evidence>
<keyword evidence="2" id="KW-1185">Reference proteome</keyword>
<dbReference type="Proteomes" id="UP000434172">
    <property type="component" value="Unassembled WGS sequence"/>
</dbReference>
<reference evidence="1 2" key="1">
    <citation type="submission" date="2019-12" db="EMBL/GenBank/DDBJ databases">
        <title>A genome sequence resource for the geographically widespread anthracnose pathogen Colletotrichum asianum.</title>
        <authorList>
            <person name="Meng Y."/>
        </authorList>
    </citation>
    <scope>NUCLEOTIDE SEQUENCE [LARGE SCALE GENOMIC DNA]</scope>
    <source>
        <strain evidence="1 2">ICMP 18580</strain>
    </source>
</reference>
<organism evidence="1 2">
    <name type="scientific">Colletotrichum asianum</name>
    <dbReference type="NCBI Taxonomy" id="702518"/>
    <lineage>
        <taxon>Eukaryota</taxon>
        <taxon>Fungi</taxon>
        <taxon>Dikarya</taxon>
        <taxon>Ascomycota</taxon>
        <taxon>Pezizomycotina</taxon>
        <taxon>Sordariomycetes</taxon>
        <taxon>Hypocreomycetidae</taxon>
        <taxon>Glomerellales</taxon>
        <taxon>Glomerellaceae</taxon>
        <taxon>Colletotrichum</taxon>
        <taxon>Colletotrichum gloeosporioides species complex</taxon>
    </lineage>
</organism>
<sequence length="496" mass="56844">MAPDSALTADCCAAIRGEKVPRNLSNIIARSSLIRGIRLHLDFATSEDVSNLCLQDPQIARARNARLIMSDVIPSTMGPQQEPYCIWFPQVASEDTYRQLVQRYPQMRYQVGRACAAGGYDTLYQDLDLLPDVSIAEEARESDTDGGRLIYDSIMGRSCRYWVMNDDTLTIHLDDPLSPAFLNGDTETRLQLYHRPNTPRQFSKTHPGIEEDMHINDEYTPPEMYSELEEFEVEILHQPLPLDLPTVKKKLLICMAAFEGNIDRYVRLSRPTRGIDREETLCVVRGIYHHTMFARWWAGEITQNTARVQAIRNTETGHKPLSMIQEAISARRIMINDPKEFVENGWPAGAPKPYLIWWPLRPTRDMLDLLAEKVPEMTEQVAMAAIYCDYHDVYRRMQPEPNWRLCAAARDSYNPFYLQDLTKRATEQHINLDASSEQDPDGKCLGLDLEPTEIFNYYERQEVHNFIASREGPYGGFGPDCRMAEVGVWDSMGLPE</sequence>
<dbReference type="EMBL" id="WOWK01000035">
    <property type="protein sequence ID" value="KAF0325695.1"/>
    <property type="molecule type" value="Genomic_DNA"/>
</dbReference>
<proteinExistence type="predicted"/>
<protein>
    <recommendedName>
        <fullName evidence="3">Alpha-mannosyltransferase</fullName>
    </recommendedName>
</protein>
<dbReference type="OrthoDB" id="4360026at2759"/>
<name>A0A8H3WG33_9PEZI</name>
<dbReference type="AlphaFoldDB" id="A0A8H3WG33"/>
<gene>
    <name evidence="1" type="ORF">GQ607_007137</name>
</gene>
<evidence type="ECO:0008006" key="3">
    <source>
        <dbReference type="Google" id="ProtNLM"/>
    </source>
</evidence>
<evidence type="ECO:0000313" key="1">
    <source>
        <dbReference type="EMBL" id="KAF0325695.1"/>
    </source>
</evidence>
<comment type="caution">
    <text evidence="1">The sequence shown here is derived from an EMBL/GenBank/DDBJ whole genome shotgun (WGS) entry which is preliminary data.</text>
</comment>